<sequence>MKKITILSVFMASAMCGFSQSAAKRLIEYRPAPGQHMNMENIGTPQAAQKMTGDTTKMVSLGSFGGYIVLGFEKACVNHPDNPYGIDFTVFGNAFAGSSEPGVIWVMADENQNGQPDETWYEIAGSHHAHPKTKKNYAVTYFKTDTRDIFWKDNLGETGWIRANSFNLQEYYPLEENFPGYPQESVTFEGTMFPTEIDSSNLNSLKILPPVFGYADAYPRKQNVDVTLPDNPYTIETEGAGGDPVDISWAIDPQGNYVDLDSIHFVKIVSGNLASIGWLGEVSTDVAWVQAVKPRPEISGKENRLVVYRHPLKMLKGDSLKLEARYFEKGRNINTPVSVVSQNENVIRIASTGKLLAHASGEAVLEISAGEEVEYTTLKVVIPDSIRLLSDFSSVYPGDSIDLDVQVFDNEQEKISVPVQFLSSNTLVGKVIEKEGTFIFVAVQPGETILTCSAEGFPLEKQVRVNVYSADDKIRVYFTLMTEDENLLPFQWIEVEAGNLNEAVENRQSDYSGLNQPTLFHALASGLEKAEAAFRFRDDDAASGKLYLYSVEKGGLFTYGWGGKIEPAAFARSWIARWNSKQFLNTFDQKEIADGDTVALYHVPGISEDWNYTRLLSSKDSALTGEEVEITLEQTSCSLANDVISESGFVPVSNAEVTAGSTYFTDETGKVAFTLENEPPLIVSSGSNAVLISKKLTTGLVPIARKVFRAYPNPVEDNLFIQGGKGVETAGNRGTSARILDPTGRVLFEKELVSGLVKMDLSSLPSGMYYLVIIQKGEAETHKIIKK</sequence>
<evidence type="ECO:0000259" key="2">
    <source>
        <dbReference type="Pfam" id="PF18962"/>
    </source>
</evidence>
<feature type="domain" description="Secretion system C-terminal sorting" evidence="2">
    <location>
        <begin position="711"/>
        <end position="785"/>
    </location>
</feature>
<name>A0A399D0E0_9BACT</name>
<organism evidence="3 4">
    <name type="scientific">Mariniphaga sediminis</name>
    <dbReference type="NCBI Taxonomy" id="1628158"/>
    <lineage>
        <taxon>Bacteria</taxon>
        <taxon>Pseudomonadati</taxon>
        <taxon>Bacteroidota</taxon>
        <taxon>Bacteroidia</taxon>
        <taxon>Marinilabiliales</taxon>
        <taxon>Prolixibacteraceae</taxon>
        <taxon>Mariniphaga</taxon>
    </lineage>
</organism>
<dbReference type="NCBIfam" id="TIGR04183">
    <property type="entry name" value="Por_Secre_tail"/>
    <property type="match status" value="1"/>
</dbReference>
<dbReference type="OrthoDB" id="975810at2"/>
<accession>A0A399D0E0</accession>
<evidence type="ECO:0000313" key="3">
    <source>
        <dbReference type="EMBL" id="RIH65324.1"/>
    </source>
</evidence>
<reference evidence="3 4" key="1">
    <citation type="journal article" date="2015" name="Int. J. Syst. Evol. Microbiol.">
        <title>Mariniphaga sediminis sp. nov., isolated from coastal sediment.</title>
        <authorList>
            <person name="Wang F.Q."/>
            <person name="Shen Q.Y."/>
            <person name="Chen G.J."/>
            <person name="Du Z.J."/>
        </authorList>
    </citation>
    <scope>NUCLEOTIDE SEQUENCE [LARGE SCALE GENOMIC DNA]</scope>
    <source>
        <strain evidence="3 4">SY21</strain>
    </source>
</reference>
<dbReference type="RefSeq" id="WP_119349705.1">
    <property type="nucleotide sequence ID" value="NZ_QWET01000006.1"/>
</dbReference>
<dbReference type="Proteomes" id="UP000266441">
    <property type="component" value="Unassembled WGS sequence"/>
</dbReference>
<dbReference type="EMBL" id="QWET01000006">
    <property type="protein sequence ID" value="RIH65324.1"/>
    <property type="molecule type" value="Genomic_DNA"/>
</dbReference>
<gene>
    <name evidence="3" type="ORF">D1164_09335</name>
</gene>
<dbReference type="InterPro" id="IPR026444">
    <property type="entry name" value="Secre_tail"/>
</dbReference>
<keyword evidence="1" id="KW-0732">Signal</keyword>
<evidence type="ECO:0000313" key="4">
    <source>
        <dbReference type="Proteomes" id="UP000266441"/>
    </source>
</evidence>
<feature type="chain" id="PRO_5017259974" evidence="1">
    <location>
        <begin position="23"/>
        <end position="787"/>
    </location>
</feature>
<dbReference type="AlphaFoldDB" id="A0A399D0E0"/>
<dbReference type="Pfam" id="PF18962">
    <property type="entry name" value="Por_Secre_tail"/>
    <property type="match status" value="1"/>
</dbReference>
<proteinExistence type="predicted"/>
<feature type="signal peptide" evidence="1">
    <location>
        <begin position="1"/>
        <end position="22"/>
    </location>
</feature>
<evidence type="ECO:0000256" key="1">
    <source>
        <dbReference type="SAM" id="SignalP"/>
    </source>
</evidence>
<keyword evidence="4" id="KW-1185">Reference proteome</keyword>
<comment type="caution">
    <text evidence="3">The sequence shown here is derived from an EMBL/GenBank/DDBJ whole genome shotgun (WGS) entry which is preliminary data.</text>
</comment>
<protein>
    <submittedName>
        <fullName evidence="3">T9SS C-terminal target domain-containing protein</fullName>
    </submittedName>
</protein>